<comment type="pathway">
    <text evidence="12">Cofactor biosynthesis; molybdopterin biosynthesis.</text>
</comment>
<reference evidence="16 17" key="1">
    <citation type="submission" date="2019-10" db="EMBL/GenBank/DDBJ databases">
        <title>Streptomyces sp. nov., a novel actinobacterium isolated from alkaline environment.</title>
        <authorList>
            <person name="Golinska P."/>
        </authorList>
    </citation>
    <scope>NUCLEOTIDE SEQUENCE [LARGE SCALE GENOMIC DNA]</scope>
    <source>
        <strain evidence="16 17">OF1</strain>
    </source>
</reference>
<dbReference type="EMBL" id="JABJXA010000069">
    <property type="protein sequence ID" value="MBB1259866.1"/>
    <property type="molecule type" value="Genomic_DNA"/>
</dbReference>
<keyword evidence="4 12" id="KW-0479">Metal-binding</keyword>
<dbReference type="GO" id="GO:0006777">
    <property type="term" value="P:Mo-molybdopterin cofactor biosynthetic process"/>
    <property type="evidence" value="ECO:0007669"/>
    <property type="project" value="UniProtKB-UniRule"/>
</dbReference>
<dbReference type="PROSITE" id="PS01305">
    <property type="entry name" value="MOAA_NIFB_PQQE"/>
    <property type="match status" value="1"/>
</dbReference>
<feature type="binding site" evidence="12">
    <location>
        <position position="21"/>
    </location>
    <ligand>
        <name>[4Fe-4S] cluster</name>
        <dbReference type="ChEBI" id="CHEBI:49883"/>
        <label>1</label>
        <note>4Fe-4S-S-AdoMet</note>
    </ligand>
</feature>
<feature type="binding site" evidence="12">
    <location>
        <position position="120"/>
    </location>
    <ligand>
        <name>S-adenosyl-L-methionine</name>
        <dbReference type="ChEBI" id="CHEBI:59789"/>
    </ligand>
</feature>
<dbReference type="Pfam" id="PF06463">
    <property type="entry name" value="Mob_synth_C"/>
    <property type="match status" value="1"/>
</dbReference>
<feature type="binding site" evidence="12">
    <location>
        <position position="14"/>
    </location>
    <ligand>
        <name>GTP</name>
        <dbReference type="ChEBI" id="CHEBI:37565"/>
    </ligand>
</feature>
<dbReference type="SFLD" id="SFLDS00029">
    <property type="entry name" value="Radical_SAM"/>
    <property type="match status" value="1"/>
</dbReference>
<dbReference type="EC" id="4.1.99.22" evidence="1 12"/>
<evidence type="ECO:0000256" key="4">
    <source>
        <dbReference type="ARBA" id="ARBA00022723"/>
    </source>
</evidence>
<dbReference type="CDD" id="cd21117">
    <property type="entry name" value="Twitch_MoaA"/>
    <property type="match status" value="1"/>
</dbReference>
<accession>A0A5P0YPI1</accession>
<evidence type="ECO:0000256" key="11">
    <source>
        <dbReference type="ARBA" id="ARBA00048697"/>
    </source>
</evidence>
<dbReference type="InterPro" id="IPR013785">
    <property type="entry name" value="Aldolase_TIM"/>
</dbReference>
<dbReference type="UniPathway" id="UPA00344"/>
<dbReference type="SUPFAM" id="SSF102114">
    <property type="entry name" value="Radical SAM enzymes"/>
    <property type="match status" value="1"/>
</dbReference>
<keyword evidence="17" id="KW-1185">Reference proteome</keyword>
<evidence type="ECO:0000256" key="10">
    <source>
        <dbReference type="ARBA" id="ARBA00023239"/>
    </source>
</evidence>
<comment type="cofactor">
    <cofactor evidence="12">
        <name>[4Fe-4S] cluster</name>
        <dbReference type="ChEBI" id="CHEBI:49883"/>
    </cofactor>
    <text evidence="12">Binds 2 [4Fe-4S] clusters. Binds 1 [4Fe-4S] cluster coordinated with 3 cysteines and an exchangeable S-adenosyl-L-methionine and 1 [4Fe-4S] cluster coordinated with 3 cysteines and the GTP-derived substrate.</text>
</comment>
<evidence type="ECO:0000313" key="14">
    <source>
        <dbReference type="EMBL" id="MBB1252065.1"/>
    </source>
</evidence>
<feature type="domain" description="Radical SAM core" evidence="13">
    <location>
        <begin position="5"/>
        <end position="231"/>
    </location>
</feature>
<evidence type="ECO:0000259" key="13">
    <source>
        <dbReference type="PROSITE" id="PS51918"/>
    </source>
</evidence>
<feature type="binding site" evidence="12">
    <location>
        <position position="96"/>
    </location>
    <ligand>
        <name>GTP</name>
        <dbReference type="ChEBI" id="CHEBI:37565"/>
    </ligand>
</feature>
<gene>
    <name evidence="12 16" type="primary">moaA</name>
    <name evidence="16" type="ORF">FNX44_000740</name>
    <name evidence="14" type="ORF">H3146_01605</name>
    <name evidence="15" type="ORF">H3147_13625</name>
</gene>
<dbReference type="AlphaFoldDB" id="A0A5P0YPI1"/>
<feature type="binding site" evidence="12">
    <location>
        <position position="191"/>
    </location>
    <ligand>
        <name>S-adenosyl-L-methionine</name>
        <dbReference type="ChEBI" id="CHEBI:59789"/>
    </ligand>
</feature>
<feature type="binding site" evidence="12">
    <location>
        <position position="69"/>
    </location>
    <ligand>
        <name>S-adenosyl-L-methionine</name>
        <dbReference type="ChEBI" id="CHEBI:59789"/>
    </ligand>
</feature>
<proteinExistence type="inferred from homology"/>
<feature type="binding site" evidence="12">
    <location>
        <position position="25"/>
    </location>
    <ligand>
        <name>[4Fe-4S] cluster</name>
        <dbReference type="ChEBI" id="CHEBI:49883"/>
        <label>1</label>
        <note>4Fe-4S-S-AdoMet</note>
    </ligand>
</feature>
<keyword evidence="7 12" id="KW-0411">Iron-sulfur</keyword>
<evidence type="ECO:0000256" key="6">
    <source>
        <dbReference type="ARBA" id="ARBA00023004"/>
    </source>
</evidence>
<dbReference type="InterPro" id="IPR040064">
    <property type="entry name" value="MoaA-like"/>
</dbReference>
<reference evidence="14" key="3">
    <citation type="journal article" name="Syst. Appl. Microbiol.">
        <title>Streptomyces alkaliterrae sp. nov., isolated from an alkaline soil, and emended descriptions of Streptomyces alkaliphilus, Streptomyces calidiresistens and Streptomyces durbertensis.</title>
        <authorList>
            <person name="Swiecimska M."/>
            <person name="Golinska P."/>
            <person name="Nouioui I."/>
            <person name="Wypij M."/>
            <person name="Rai M."/>
            <person name="Sangal V."/>
            <person name="Goodfellow M."/>
        </authorList>
    </citation>
    <scope>NUCLEOTIDE SEQUENCE</scope>
    <source>
        <strain evidence="14">OF3</strain>
        <strain evidence="15">OF8</strain>
    </source>
</reference>
<feature type="binding site" evidence="12">
    <location>
        <position position="157"/>
    </location>
    <ligand>
        <name>GTP</name>
        <dbReference type="ChEBI" id="CHEBI:37565"/>
    </ligand>
</feature>
<dbReference type="NCBIfam" id="TIGR02666">
    <property type="entry name" value="moaA"/>
    <property type="match status" value="1"/>
</dbReference>
<dbReference type="SFLD" id="SFLDG01067">
    <property type="entry name" value="SPASM/twitch_domain_containing"/>
    <property type="match status" value="1"/>
</dbReference>
<dbReference type="Proteomes" id="UP000517765">
    <property type="component" value="Unassembled WGS sequence"/>
</dbReference>
<evidence type="ECO:0000313" key="15">
    <source>
        <dbReference type="EMBL" id="MBB1259866.1"/>
    </source>
</evidence>
<comment type="catalytic activity">
    <reaction evidence="11 12">
        <text>GTP + AH2 + S-adenosyl-L-methionine = (8S)-3',8-cyclo-7,8-dihydroguanosine 5'-triphosphate + 5'-deoxyadenosine + L-methionine + A + H(+)</text>
        <dbReference type="Rhea" id="RHEA:49576"/>
        <dbReference type="ChEBI" id="CHEBI:13193"/>
        <dbReference type="ChEBI" id="CHEBI:15378"/>
        <dbReference type="ChEBI" id="CHEBI:17319"/>
        <dbReference type="ChEBI" id="CHEBI:17499"/>
        <dbReference type="ChEBI" id="CHEBI:37565"/>
        <dbReference type="ChEBI" id="CHEBI:57844"/>
        <dbReference type="ChEBI" id="CHEBI:59789"/>
        <dbReference type="ChEBI" id="CHEBI:131766"/>
        <dbReference type="EC" id="4.1.99.22"/>
    </reaction>
</comment>
<dbReference type="InterPro" id="IPR006638">
    <property type="entry name" value="Elp3/MiaA/NifB-like_rSAM"/>
</dbReference>
<dbReference type="PANTHER" id="PTHR22960:SF0">
    <property type="entry name" value="MOLYBDENUM COFACTOR BIOSYNTHESIS PROTEIN 1"/>
    <property type="match status" value="1"/>
</dbReference>
<dbReference type="Pfam" id="PF04055">
    <property type="entry name" value="Radical_SAM"/>
    <property type="match status" value="1"/>
</dbReference>
<dbReference type="InterPro" id="IPR013483">
    <property type="entry name" value="MoaA"/>
</dbReference>
<sequence>MLLDSYGRTATDLRVSLTDRCNLRCTYCMPEEGLQWLAKPDLLTDEEIVRLVDIAVRELGVTEVRFTGGEPLLRPGLVGIVAACAALEPRPQLSLTTNGIGLERTAGALRDAGLDRVNVSLDTLDPGVFQRLTRRKRHADVLRGLAAAREAGLRPVKINAVLMPGMNDAEAPDLLAWAMEHEYELRFIEQMPLDAQHGWQRDGMITAGDILASLRTRFTLTEEGEQARGSAPAERWLVDGGPHRVGVIASVTRPFCRACDRTRLTADGQVRTCLFATEESDLRGALRTGASDERIAALWRTAMWGKKAGAGIDDPSFVQPQRPMSAIGG</sequence>
<dbReference type="PANTHER" id="PTHR22960">
    <property type="entry name" value="MOLYBDOPTERIN COFACTOR SYNTHESIS PROTEIN A"/>
    <property type="match status" value="1"/>
</dbReference>
<comment type="caution">
    <text evidence="16">The sequence shown here is derived from an EMBL/GenBank/DDBJ whole genome shotgun (WGS) entry which is preliminary data.</text>
</comment>
<evidence type="ECO:0000313" key="18">
    <source>
        <dbReference type="Proteomes" id="UP000517765"/>
    </source>
</evidence>
<dbReference type="Proteomes" id="UP000525686">
    <property type="component" value="Unassembled WGS sequence"/>
</dbReference>
<feature type="binding site" evidence="12">
    <location>
        <begin position="261"/>
        <end position="263"/>
    </location>
    <ligand>
        <name>GTP</name>
        <dbReference type="ChEBI" id="CHEBI:37565"/>
    </ligand>
</feature>
<dbReference type="RefSeq" id="WP_143645906.1">
    <property type="nucleotide sequence ID" value="NZ_JABJWZ010000006.1"/>
</dbReference>
<keyword evidence="2 12" id="KW-0004">4Fe-4S</keyword>
<protein>
    <recommendedName>
        <fullName evidence="1 12">GTP 3',8-cyclase</fullName>
        <ecNumber evidence="1 12">4.1.99.22</ecNumber>
    </recommendedName>
    <alternativeName>
        <fullName evidence="12">Molybdenum cofactor biosynthesis protein A</fullName>
    </alternativeName>
</protein>
<dbReference type="GO" id="GO:0051539">
    <property type="term" value="F:4 iron, 4 sulfur cluster binding"/>
    <property type="evidence" value="ECO:0007669"/>
    <property type="project" value="UniProtKB-UniRule"/>
</dbReference>
<feature type="binding site" evidence="12">
    <location>
        <position position="65"/>
    </location>
    <ligand>
        <name>GTP</name>
        <dbReference type="ChEBI" id="CHEBI:37565"/>
    </ligand>
</feature>
<dbReference type="SFLD" id="SFLDG01386">
    <property type="entry name" value="main_SPASM_domain-containing"/>
    <property type="match status" value="1"/>
</dbReference>
<feature type="binding site" evidence="12">
    <location>
        <position position="256"/>
    </location>
    <ligand>
        <name>[4Fe-4S] cluster</name>
        <dbReference type="ChEBI" id="CHEBI:49883"/>
        <label>2</label>
        <note>4Fe-4S-substrate</note>
    </ligand>
</feature>
<dbReference type="Proteomes" id="UP000320857">
    <property type="component" value="Unassembled WGS sequence"/>
</dbReference>
<dbReference type="InterPro" id="IPR010505">
    <property type="entry name" value="MoaA_twitch"/>
</dbReference>
<dbReference type="EMBL" id="JABJWZ010000006">
    <property type="protein sequence ID" value="MBB1252065.1"/>
    <property type="molecule type" value="Genomic_DNA"/>
</dbReference>
<comment type="function">
    <text evidence="12">Catalyzes the cyclization of GTP to (8S)-3',8-cyclo-7,8-dihydroguanosine 5'-triphosphate.</text>
</comment>
<organism evidence="16 17">
    <name type="scientific">Streptomyces alkaliterrae</name>
    <dbReference type="NCBI Taxonomy" id="2213162"/>
    <lineage>
        <taxon>Bacteria</taxon>
        <taxon>Bacillati</taxon>
        <taxon>Actinomycetota</taxon>
        <taxon>Actinomycetes</taxon>
        <taxon>Kitasatosporales</taxon>
        <taxon>Streptomycetaceae</taxon>
        <taxon>Streptomyces</taxon>
    </lineage>
</organism>
<dbReference type="PROSITE" id="PS51918">
    <property type="entry name" value="RADICAL_SAM"/>
    <property type="match status" value="1"/>
</dbReference>
<dbReference type="OrthoDB" id="9763993at2"/>
<feature type="binding site" evidence="12">
    <location>
        <position position="28"/>
    </location>
    <ligand>
        <name>[4Fe-4S] cluster</name>
        <dbReference type="ChEBI" id="CHEBI:49883"/>
        <label>1</label>
        <note>4Fe-4S-S-AdoMet</note>
    </ligand>
</feature>
<dbReference type="InterPro" id="IPR050105">
    <property type="entry name" value="MoCo_biosynth_MoaA/MoaC"/>
</dbReference>
<evidence type="ECO:0000313" key="19">
    <source>
        <dbReference type="Proteomes" id="UP000525686"/>
    </source>
</evidence>
<evidence type="ECO:0000256" key="8">
    <source>
        <dbReference type="ARBA" id="ARBA00023134"/>
    </source>
</evidence>
<dbReference type="InterPro" id="IPR000385">
    <property type="entry name" value="MoaA_NifB_PqqE_Fe-S-bd_CS"/>
</dbReference>
<feature type="binding site" evidence="12">
    <location>
        <position position="259"/>
    </location>
    <ligand>
        <name>[4Fe-4S] cluster</name>
        <dbReference type="ChEBI" id="CHEBI:49883"/>
        <label>2</label>
        <note>4Fe-4S-substrate</note>
    </ligand>
</feature>
<dbReference type="GO" id="GO:0061798">
    <property type="term" value="F:GTP 3',8'-cyclase activity"/>
    <property type="evidence" value="ECO:0007669"/>
    <property type="project" value="UniProtKB-UniRule"/>
</dbReference>
<keyword evidence="8 12" id="KW-0342">GTP-binding</keyword>
<keyword evidence="10 12" id="KW-0456">Lyase</keyword>
<dbReference type="GO" id="GO:0046872">
    <property type="term" value="F:metal ion binding"/>
    <property type="evidence" value="ECO:0007669"/>
    <property type="project" value="UniProtKB-KW"/>
</dbReference>
<dbReference type="Gene3D" id="3.20.20.70">
    <property type="entry name" value="Aldolase class I"/>
    <property type="match status" value="1"/>
</dbReference>
<dbReference type="GO" id="GO:0061799">
    <property type="term" value="F:cyclic pyranopterin monophosphate synthase activity"/>
    <property type="evidence" value="ECO:0007669"/>
    <property type="project" value="TreeGrafter"/>
</dbReference>
<keyword evidence="6 12" id="KW-0408">Iron</keyword>
<evidence type="ECO:0000313" key="17">
    <source>
        <dbReference type="Proteomes" id="UP000320857"/>
    </source>
</evidence>
<comment type="similarity">
    <text evidence="12">Belongs to the radical SAM superfamily. MoaA family.</text>
</comment>
<evidence type="ECO:0000256" key="2">
    <source>
        <dbReference type="ARBA" id="ARBA00022485"/>
    </source>
</evidence>
<keyword evidence="3 12" id="KW-0949">S-adenosyl-L-methionine</keyword>
<dbReference type="InterPro" id="IPR058240">
    <property type="entry name" value="rSAM_sf"/>
</dbReference>
<dbReference type="SMART" id="SM00729">
    <property type="entry name" value="Elp3"/>
    <property type="match status" value="1"/>
</dbReference>
<reference evidence="18 19" key="2">
    <citation type="submission" date="2020-05" db="EMBL/GenBank/DDBJ databases">
        <title>Classification of alakaliphilic streptomycetes isolated from an alkaline soil next to Lonar Crater, India and a proposal for the recognition of Streptomyces alkaliterrae sp. nov.</title>
        <authorList>
            <person name="Golinska P."/>
        </authorList>
    </citation>
    <scope>NUCLEOTIDE SEQUENCE [LARGE SCALE GENOMIC DNA]</scope>
    <source>
        <strain evidence="19">OF3</strain>
        <strain evidence="18">OF8</strain>
    </source>
</reference>
<evidence type="ECO:0000256" key="12">
    <source>
        <dbReference type="HAMAP-Rule" id="MF_01225"/>
    </source>
</evidence>
<dbReference type="EMBL" id="VJYK02000003">
    <property type="protein sequence ID" value="MQS00429.1"/>
    <property type="molecule type" value="Genomic_DNA"/>
</dbReference>
<dbReference type="CDD" id="cd01335">
    <property type="entry name" value="Radical_SAM"/>
    <property type="match status" value="1"/>
</dbReference>
<keyword evidence="5 12" id="KW-0547">Nucleotide-binding</keyword>
<evidence type="ECO:0000256" key="7">
    <source>
        <dbReference type="ARBA" id="ARBA00023014"/>
    </source>
</evidence>
<dbReference type="GO" id="GO:1904047">
    <property type="term" value="F:S-adenosyl-L-methionine binding"/>
    <property type="evidence" value="ECO:0007669"/>
    <property type="project" value="UniProtKB-UniRule"/>
</dbReference>
<keyword evidence="9 12" id="KW-0501">Molybdenum cofactor biosynthesis</keyword>
<evidence type="ECO:0000256" key="9">
    <source>
        <dbReference type="ARBA" id="ARBA00023150"/>
    </source>
</evidence>
<evidence type="ECO:0000256" key="1">
    <source>
        <dbReference type="ARBA" id="ARBA00012167"/>
    </source>
</evidence>
<evidence type="ECO:0000313" key="16">
    <source>
        <dbReference type="EMBL" id="MQS00429.1"/>
    </source>
</evidence>
<dbReference type="SFLD" id="SFLDG01383">
    <property type="entry name" value="cyclic_pyranopterin_phosphate"/>
    <property type="match status" value="1"/>
</dbReference>
<dbReference type="GO" id="GO:0005525">
    <property type="term" value="F:GTP binding"/>
    <property type="evidence" value="ECO:0007669"/>
    <property type="project" value="UniProtKB-UniRule"/>
</dbReference>
<dbReference type="HAMAP" id="MF_01225_B">
    <property type="entry name" value="MoaA_B"/>
    <property type="match status" value="1"/>
</dbReference>
<comment type="subunit">
    <text evidence="12">Monomer and homodimer.</text>
</comment>
<evidence type="ECO:0000256" key="5">
    <source>
        <dbReference type="ARBA" id="ARBA00022741"/>
    </source>
</evidence>
<evidence type="ECO:0000256" key="3">
    <source>
        <dbReference type="ARBA" id="ARBA00022691"/>
    </source>
</evidence>
<feature type="binding site" evidence="12">
    <location>
        <position position="27"/>
    </location>
    <ligand>
        <name>S-adenosyl-L-methionine</name>
        <dbReference type="ChEBI" id="CHEBI:59789"/>
    </ligand>
</feature>
<dbReference type="InterPro" id="IPR007197">
    <property type="entry name" value="rSAM"/>
</dbReference>
<feature type="binding site" evidence="12">
    <location>
        <position position="273"/>
    </location>
    <ligand>
        <name>[4Fe-4S] cluster</name>
        <dbReference type="ChEBI" id="CHEBI:49883"/>
        <label>2</label>
        <note>4Fe-4S-substrate</note>
    </ligand>
</feature>
<name>A0A5P0YPI1_9ACTN</name>